<dbReference type="STRING" id="1797259.A2989_01345"/>
<dbReference type="EMBL" id="MEXN01000003">
    <property type="protein sequence ID" value="OGD04025.1"/>
    <property type="molecule type" value="Genomic_DNA"/>
</dbReference>
<dbReference type="PANTHER" id="PTHR43630">
    <property type="entry name" value="POLY-BETA-1,6-N-ACETYL-D-GLUCOSAMINE SYNTHASE"/>
    <property type="match status" value="1"/>
</dbReference>
<dbReference type="CDD" id="cd02511">
    <property type="entry name" value="Beta4Glucosyltransferase"/>
    <property type="match status" value="1"/>
</dbReference>
<dbReference type="Proteomes" id="UP000177080">
    <property type="component" value="Unassembled WGS sequence"/>
</dbReference>
<dbReference type="Gene3D" id="3.90.550.10">
    <property type="entry name" value="Spore Coat Polysaccharide Biosynthesis Protein SpsA, Chain A"/>
    <property type="match status" value="1"/>
</dbReference>
<dbReference type="SUPFAM" id="SSF53448">
    <property type="entry name" value="Nucleotide-diphospho-sugar transferases"/>
    <property type="match status" value="1"/>
</dbReference>
<dbReference type="InterPro" id="IPR001173">
    <property type="entry name" value="Glyco_trans_2-like"/>
</dbReference>
<evidence type="ECO:0000313" key="2">
    <source>
        <dbReference type="EMBL" id="OGD04025.1"/>
    </source>
</evidence>
<organism evidence="2 3">
    <name type="scientific">Candidatus Amesbacteria bacterium RIFCSPLOWO2_01_FULL_48_25</name>
    <dbReference type="NCBI Taxonomy" id="1797259"/>
    <lineage>
        <taxon>Bacteria</taxon>
        <taxon>Candidatus Amesiibacteriota</taxon>
    </lineage>
</organism>
<name>A0A1F4ZCZ4_9BACT</name>
<accession>A0A1F4ZCZ4</accession>
<sequence length="249" mass="28941">MLSVIIITKNEEKMIGDCLVSVKDLADEIIVVDTGNTDKTNDIVRSFGAINIKSTGEDYSQFRNTGFKAANGDWILYVDADERVSPQLRLEIKSVKKPGVYQIPRRNIFLGKEMKYGGWGNDKVIRLFHKSLLKKYVGELHEQPEYSGELSTMNHELIHHSHRGLSSMLVKTLKFTDYEAKLRLEVNHPPVVWWRFLRVMVSEFYLRFIKLSAWKDGPEGIIDGLFQVFNMFIIYARLWELQNEKSWHS</sequence>
<dbReference type="InterPro" id="IPR029044">
    <property type="entry name" value="Nucleotide-diphossugar_trans"/>
</dbReference>
<protein>
    <recommendedName>
        <fullName evidence="1">Glycosyltransferase 2-like domain-containing protein</fullName>
    </recommendedName>
</protein>
<dbReference type="PANTHER" id="PTHR43630:SF2">
    <property type="entry name" value="GLYCOSYLTRANSFERASE"/>
    <property type="match status" value="1"/>
</dbReference>
<reference evidence="2 3" key="1">
    <citation type="journal article" date="2016" name="Nat. Commun.">
        <title>Thousands of microbial genomes shed light on interconnected biogeochemical processes in an aquifer system.</title>
        <authorList>
            <person name="Anantharaman K."/>
            <person name="Brown C.T."/>
            <person name="Hug L.A."/>
            <person name="Sharon I."/>
            <person name="Castelle C.J."/>
            <person name="Probst A.J."/>
            <person name="Thomas B.C."/>
            <person name="Singh A."/>
            <person name="Wilkins M.J."/>
            <person name="Karaoz U."/>
            <person name="Brodie E.L."/>
            <person name="Williams K.H."/>
            <person name="Hubbard S.S."/>
            <person name="Banfield J.F."/>
        </authorList>
    </citation>
    <scope>NUCLEOTIDE SEQUENCE [LARGE SCALE GENOMIC DNA]</scope>
</reference>
<feature type="domain" description="Glycosyltransferase 2-like" evidence="1">
    <location>
        <begin position="3"/>
        <end position="91"/>
    </location>
</feature>
<evidence type="ECO:0000313" key="3">
    <source>
        <dbReference type="Proteomes" id="UP000177080"/>
    </source>
</evidence>
<evidence type="ECO:0000259" key="1">
    <source>
        <dbReference type="Pfam" id="PF00535"/>
    </source>
</evidence>
<dbReference type="Pfam" id="PF00535">
    <property type="entry name" value="Glycos_transf_2"/>
    <property type="match status" value="1"/>
</dbReference>
<dbReference type="AlphaFoldDB" id="A0A1F4ZCZ4"/>
<proteinExistence type="predicted"/>
<comment type="caution">
    <text evidence="2">The sequence shown here is derived from an EMBL/GenBank/DDBJ whole genome shotgun (WGS) entry which is preliminary data.</text>
</comment>
<gene>
    <name evidence="2" type="ORF">A2989_01345</name>
</gene>